<comment type="subcellular location">
    <subcellularLocation>
        <location evidence="1">Membrane</location>
        <topology evidence="1">Multi-pass membrane protein</topology>
    </subcellularLocation>
</comment>
<protein>
    <submittedName>
        <fullName evidence="8">Dehydrogenase</fullName>
    </submittedName>
</protein>
<dbReference type="PANTHER" id="PTHR43507">
    <property type="entry name" value="NADH-UBIQUINONE OXIDOREDUCTASE CHAIN 4"/>
    <property type="match status" value="1"/>
</dbReference>
<dbReference type="AlphaFoldDB" id="A0A099T1N0"/>
<feature type="transmembrane region" description="Helical" evidence="6">
    <location>
        <begin position="450"/>
        <end position="470"/>
    </location>
</feature>
<feature type="transmembrane region" description="Helical" evidence="6">
    <location>
        <begin position="6"/>
        <end position="23"/>
    </location>
</feature>
<evidence type="ECO:0000256" key="3">
    <source>
        <dbReference type="ARBA" id="ARBA00022692"/>
    </source>
</evidence>
<dbReference type="GO" id="GO:0016020">
    <property type="term" value="C:membrane"/>
    <property type="evidence" value="ECO:0007669"/>
    <property type="project" value="UniProtKB-SubCell"/>
</dbReference>
<proteinExistence type="inferred from homology"/>
<dbReference type="EMBL" id="JRHO01000014">
    <property type="protein sequence ID" value="KGK98043.1"/>
    <property type="molecule type" value="Genomic_DNA"/>
</dbReference>
<keyword evidence="4 6" id="KW-1133">Transmembrane helix</keyword>
<reference evidence="8 9" key="1">
    <citation type="submission" date="2014-09" db="EMBL/GenBank/DDBJ databases">
        <title>Draft genome sequence of an obligately methylotrophic methanogen, Methanococcoides methylutens, isolated from marine sediment.</title>
        <authorList>
            <person name="Guan Y."/>
            <person name="Ngugi D.K."/>
            <person name="Blom J."/>
            <person name="Ali S."/>
            <person name="Ferry J.G."/>
            <person name="Stingl U."/>
        </authorList>
    </citation>
    <scope>NUCLEOTIDE SEQUENCE [LARGE SCALE GENOMIC DNA]</scope>
    <source>
        <strain evidence="8 9">DSM 2657</strain>
    </source>
</reference>
<gene>
    <name evidence="8" type="ORF">LI82_09890</name>
</gene>
<dbReference type="GO" id="GO:0015990">
    <property type="term" value="P:electron transport coupled proton transport"/>
    <property type="evidence" value="ECO:0007669"/>
    <property type="project" value="TreeGrafter"/>
</dbReference>
<feature type="transmembrane region" description="Helical" evidence="6">
    <location>
        <begin position="342"/>
        <end position="364"/>
    </location>
</feature>
<feature type="transmembrane region" description="Helical" evidence="6">
    <location>
        <begin position="110"/>
        <end position="128"/>
    </location>
</feature>
<keyword evidence="9" id="KW-1185">Reference proteome</keyword>
<dbReference type="InterPro" id="IPR010227">
    <property type="entry name" value="NADH_Q_OxRdtase_chainM/4"/>
</dbReference>
<evidence type="ECO:0000313" key="9">
    <source>
        <dbReference type="Proteomes" id="UP000029859"/>
    </source>
</evidence>
<dbReference type="PANTHER" id="PTHR43507:SF1">
    <property type="entry name" value="NADH-UBIQUINONE OXIDOREDUCTASE CHAIN 4"/>
    <property type="match status" value="1"/>
</dbReference>
<feature type="transmembrane region" description="Helical" evidence="6">
    <location>
        <begin position="134"/>
        <end position="151"/>
    </location>
</feature>
<feature type="transmembrane region" description="Helical" evidence="6">
    <location>
        <begin position="248"/>
        <end position="266"/>
    </location>
</feature>
<name>A0A099T1N0_METMT</name>
<comment type="similarity">
    <text evidence="2">Belongs to the complex I subunit 4 family.</text>
</comment>
<comment type="caution">
    <text evidence="8">The sequence shown here is derived from an EMBL/GenBank/DDBJ whole genome shotgun (WGS) entry which is preliminary data.</text>
</comment>
<keyword evidence="3 6" id="KW-0812">Transmembrane</keyword>
<dbReference type="RefSeq" id="WP_048195268.1">
    <property type="nucleotide sequence ID" value="NZ_CAAGSM010000001.1"/>
</dbReference>
<dbReference type="NCBIfam" id="TIGR01972">
    <property type="entry name" value="NDH_I_M"/>
    <property type="match status" value="1"/>
</dbReference>
<evidence type="ECO:0000259" key="7">
    <source>
        <dbReference type="Pfam" id="PF00361"/>
    </source>
</evidence>
<feature type="transmembrane region" description="Helical" evidence="6">
    <location>
        <begin position="163"/>
        <end position="183"/>
    </location>
</feature>
<dbReference type="Pfam" id="PF00361">
    <property type="entry name" value="Proton_antipo_M"/>
    <property type="match status" value="1"/>
</dbReference>
<dbReference type="GO" id="GO:0003954">
    <property type="term" value="F:NADH dehydrogenase activity"/>
    <property type="evidence" value="ECO:0007669"/>
    <property type="project" value="TreeGrafter"/>
</dbReference>
<evidence type="ECO:0000256" key="6">
    <source>
        <dbReference type="SAM" id="Phobius"/>
    </source>
</evidence>
<dbReference type="GO" id="GO:0042773">
    <property type="term" value="P:ATP synthesis coupled electron transport"/>
    <property type="evidence" value="ECO:0007669"/>
    <property type="project" value="InterPro"/>
</dbReference>
<dbReference type="GO" id="GO:0008137">
    <property type="term" value="F:NADH dehydrogenase (ubiquinone) activity"/>
    <property type="evidence" value="ECO:0007669"/>
    <property type="project" value="InterPro"/>
</dbReference>
<organism evidence="8 9">
    <name type="scientific">Methanococcoides methylutens</name>
    <dbReference type="NCBI Taxonomy" id="2226"/>
    <lineage>
        <taxon>Archaea</taxon>
        <taxon>Methanobacteriati</taxon>
        <taxon>Methanobacteriota</taxon>
        <taxon>Stenosarchaea group</taxon>
        <taxon>Methanomicrobia</taxon>
        <taxon>Methanosarcinales</taxon>
        <taxon>Methanosarcinaceae</taxon>
        <taxon>Methanococcoides</taxon>
    </lineage>
</organism>
<feature type="transmembrane region" description="Helical" evidence="6">
    <location>
        <begin position="80"/>
        <end position="98"/>
    </location>
</feature>
<feature type="transmembrane region" description="Helical" evidence="6">
    <location>
        <begin position="278"/>
        <end position="299"/>
    </location>
</feature>
<feature type="transmembrane region" description="Helical" evidence="6">
    <location>
        <begin position="214"/>
        <end position="236"/>
    </location>
</feature>
<evidence type="ECO:0000256" key="4">
    <source>
        <dbReference type="ARBA" id="ARBA00022989"/>
    </source>
</evidence>
<dbReference type="OrthoDB" id="19089at2157"/>
<feature type="transmembrane region" description="Helical" evidence="6">
    <location>
        <begin position="306"/>
        <end position="330"/>
    </location>
</feature>
<accession>A0A099T1N0</accession>
<dbReference type="InterPro" id="IPR003918">
    <property type="entry name" value="NADH_UbQ_OxRdtase"/>
</dbReference>
<sequence>MLPILSLIVLIPILFSAVTFLTKTKEQARISALVGTLITLVLTLYMYFSFDSTTAAMQFEEMANWIPSLGISYHLGVDGVSMPLILLNAIVIPLLIVYTWDDVRSAPNRFYGLILAMQGAVIGVFVSLDFFIFYIFWELTLVPLFFMVNIWGGSNKKHAAIKFFIYTHVASLVMLLGIFGLYFNAWSLTGSPNMGIDHLITQFQFFESGILRDAIFLALLFGFIVKLPVVPFHSWLPDAYSEAPTAGSVLFILLKIGGYGLFRVMLPMLPFTATPSLMITIMGALGAVSILYGAFLALAQKDLKRMIAYSSISHMGYVTLGCAGLVSLSVSGAMFQQFSHGLIMSILFMSCGVIQTSTGTRIINELGGLAQKMPKLTVIMVLGFMASLGLPGLTGFIAEFLVLTFSFINVPIYVIIALLAIVITAAYHLWALQRAMFGTFNEKLGEIVDISSYQTLSMGIIALLVLYFGLNPSPVLDMMITNSEKIVSLMAVMGV</sequence>
<feature type="transmembrane region" description="Helical" evidence="6">
    <location>
        <begin position="376"/>
        <end position="398"/>
    </location>
</feature>
<evidence type="ECO:0000313" key="8">
    <source>
        <dbReference type="EMBL" id="KGK98043.1"/>
    </source>
</evidence>
<dbReference type="PRINTS" id="PR01437">
    <property type="entry name" value="NUOXDRDTASE4"/>
</dbReference>
<feature type="transmembrane region" description="Helical" evidence="6">
    <location>
        <begin position="30"/>
        <end position="48"/>
    </location>
</feature>
<evidence type="ECO:0000256" key="5">
    <source>
        <dbReference type="ARBA" id="ARBA00023136"/>
    </source>
</evidence>
<dbReference type="Proteomes" id="UP000029859">
    <property type="component" value="Unassembled WGS sequence"/>
</dbReference>
<evidence type="ECO:0000256" key="1">
    <source>
        <dbReference type="ARBA" id="ARBA00004141"/>
    </source>
</evidence>
<evidence type="ECO:0000256" key="2">
    <source>
        <dbReference type="ARBA" id="ARBA00009025"/>
    </source>
</evidence>
<keyword evidence="5 6" id="KW-0472">Membrane</keyword>
<feature type="transmembrane region" description="Helical" evidence="6">
    <location>
        <begin position="410"/>
        <end position="430"/>
    </location>
</feature>
<dbReference type="GO" id="GO:0048039">
    <property type="term" value="F:ubiquinone binding"/>
    <property type="evidence" value="ECO:0007669"/>
    <property type="project" value="TreeGrafter"/>
</dbReference>
<feature type="domain" description="NADH:quinone oxidoreductase/Mrp antiporter transmembrane" evidence="7">
    <location>
        <begin position="128"/>
        <end position="424"/>
    </location>
</feature>
<dbReference type="InterPro" id="IPR001750">
    <property type="entry name" value="ND/Mrp_TM"/>
</dbReference>